<dbReference type="GO" id="GO:0016485">
    <property type="term" value="P:protein processing"/>
    <property type="evidence" value="ECO:0007669"/>
    <property type="project" value="TreeGrafter"/>
</dbReference>
<sequence length="572" mass="64281">MKKTTGDITPQKSRWPTSEALHASRNSRFPFEVAAYFLQLLFWVNCGSVIRFFSCTSYPILYCLSYRQVFFMWSVQSAWLVPLSTATEGVLKDSFPLNELVLVKLKALLDFYGKFSDTNVSRLEHELSSLMERPELDPLALSRCKTMALVDLPSIDYLRWAPMLRSAFGTEDIFPQDLIKLACPGYVLGLFNRGSLPRVTDLLNYVLFRIVAALSPFMANATLRDAMSRAYATPGSGPLTPRQLCVRLLDRFEPAVPMYLAANMSLAYLGAEGDVVFEKYVDEFFKSTGDFRTSALQTLRDMGWDLVRPSAIEDEAFRRQYLDGLYTNMPMSPLAYFYYFWLKKSVSRQRRSFGTSAAAAAVDQLRTGWTGGFLSAYPRLAPPFRRLEIPLPVFNMALGDDPSVRHLQIPRVAPRVYAALLRFLYHSALNANGNSNLTEATEDAAAMFQRVRVCVEEQYAPLRSSSAGETDAATSSSSVQDMLDVLSVVPAFEAYRAYLTADFRLQTAADLNSRQLFFVYYAASHCADEAPRRGRSPARLRVNGPLRNMPEFADAFKCPVGSFMNPTKVCAL</sequence>
<dbReference type="AlphaFoldDB" id="A0A9J6DNI8"/>
<reference evidence="2" key="2">
    <citation type="submission" date="2021-09" db="EMBL/GenBank/DDBJ databases">
        <authorList>
            <person name="Jia N."/>
            <person name="Wang J."/>
            <person name="Shi W."/>
            <person name="Du L."/>
            <person name="Sun Y."/>
            <person name="Zhan W."/>
            <person name="Jiang J."/>
            <person name="Wang Q."/>
            <person name="Zhang B."/>
            <person name="Ji P."/>
            <person name="Sakyi L.B."/>
            <person name="Cui X."/>
            <person name="Yuan T."/>
            <person name="Jiang B."/>
            <person name="Yang W."/>
            <person name="Lam T.T.-Y."/>
            <person name="Chang Q."/>
            <person name="Ding S."/>
            <person name="Wang X."/>
            <person name="Zhu J."/>
            <person name="Ruan X."/>
            <person name="Zhao L."/>
            <person name="Wei J."/>
            <person name="Que T."/>
            <person name="Du C."/>
            <person name="Cheng J."/>
            <person name="Dai P."/>
            <person name="Han X."/>
            <person name="Huang E."/>
            <person name="Gao Y."/>
            <person name="Liu J."/>
            <person name="Shao H."/>
            <person name="Ye R."/>
            <person name="Li L."/>
            <person name="Wei W."/>
            <person name="Wang X."/>
            <person name="Wang C."/>
            <person name="Huo Q."/>
            <person name="Li W."/>
            <person name="Guo W."/>
            <person name="Chen H."/>
            <person name="Chen S."/>
            <person name="Zhou L."/>
            <person name="Zhou L."/>
            <person name="Ni X."/>
            <person name="Tian J."/>
            <person name="Zhou Y."/>
            <person name="Sheng Y."/>
            <person name="Liu T."/>
            <person name="Pan Y."/>
            <person name="Xia L."/>
            <person name="Li J."/>
            <person name="Zhao F."/>
            <person name="Cao W."/>
        </authorList>
    </citation>
    <scope>NUCLEOTIDE SEQUENCE</scope>
    <source>
        <strain evidence="2">Rmic-2018</strain>
        <tissue evidence="2">Larvae</tissue>
    </source>
</reference>
<dbReference type="InterPro" id="IPR018497">
    <property type="entry name" value="Peptidase_M13_C"/>
</dbReference>
<keyword evidence="3" id="KW-1185">Reference proteome</keyword>
<dbReference type="SUPFAM" id="SSF55486">
    <property type="entry name" value="Metalloproteases ('zincins'), catalytic domain"/>
    <property type="match status" value="1"/>
</dbReference>
<protein>
    <recommendedName>
        <fullName evidence="1">Peptidase M13 C-terminal domain-containing protein</fullName>
    </recommendedName>
</protein>
<dbReference type="Gene3D" id="3.40.390.10">
    <property type="entry name" value="Collagenase (Catalytic Domain)"/>
    <property type="match status" value="1"/>
</dbReference>
<reference evidence="2" key="1">
    <citation type="journal article" date="2020" name="Cell">
        <title>Large-Scale Comparative Analyses of Tick Genomes Elucidate Their Genetic Diversity and Vector Capacities.</title>
        <authorList>
            <consortium name="Tick Genome and Microbiome Consortium (TIGMIC)"/>
            <person name="Jia N."/>
            <person name="Wang J."/>
            <person name="Shi W."/>
            <person name="Du L."/>
            <person name="Sun Y."/>
            <person name="Zhan W."/>
            <person name="Jiang J.F."/>
            <person name="Wang Q."/>
            <person name="Zhang B."/>
            <person name="Ji P."/>
            <person name="Bell-Sakyi L."/>
            <person name="Cui X.M."/>
            <person name="Yuan T.T."/>
            <person name="Jiang B.G."/>
            <person name="Yang W.F."/>
            <person name="Lam T.T."/>
            <person name="Chang Q.C."/>
            <person name="Ding S.J."/>
            <person name="Wang X.J."/>
            <person name="Zhu J.G."/>
            <person name="Ruan X.D."/>
            <person name="Zhao L."/>
            <person name="Wei J.T."/>
            <person name="Ye R.Z."/>
            <person name="Que T.C."/>
            <person name="Du C.H."/>
            <person name="Zhou Y.H."/>
            <person name="Cheng J.X."/>
            <person name="Dai P.F."/>
            <person name="Guo W.B."/>
            <person name="Han X.H."/>
            <person name="Huang E.J."/>
            <person name="Li L.F."/>
            <person name="Wei W."/>
            <person name="Gao Y.C."/>
            <person name="Liu J.Z."/>
            <person name="Shao H.Z."/>
            <person name="Wang X."/>
            <person name="Wang C.C."/>
            <person name="Yang T.C."/>
            <person name="Huo Q.B."/>
            <person name="Li W."/>
            <person name="Chen H.Y."/>
            <person name="Chen S.E."/>
            <person name="Zhou L.G."/>
            <person name="Ni X.B."/>
            <person name="Tian J.H."/>
            <person name="Sheng Y."/>
            <person name="Liu T."/>
            <person name="Pan Y.S."/>
            <person name="Xia L.Y."/>
            <person name="Li J."/>
            <person name="Zhao F."/>
            <person name="Cao W.C."/>
        </authorList>
    </citation>
    <scope>NUCLEOTIDE SEQUENCE</scope>
    <source>
        <strain evidence="2">Rmic-2018</strain>
    </source>
</reference>
<dbReference type="GO" id="GO:0005886">
    <property type="term" value="C:plasma membrane"/>
    <property type="evidence" value="ECO:0007669"/>
    <property type="project" value="TreeGrafter"/>
</dbReference>
<dbReference type="PROSITE" id="PS51885">
    <property type="entry name" value="NEPRILYSIN"/>
    <property type="match status" value="1"/>
</dbReference>
<name>A0A9J6DNI8_RHIMP</name>
<dbReference type="GO" id="GO:0004222">
    <property type="term" value="F:metalloendopeptidase activity"/>
    <property type="evidence" value="ECO:0007669"/>
    <property type="project" value="InterPro"/>
</dbReference>
<dbReference type="Pfam" id="PF01431">
    <property type="entry name" value="Peptidase_M13"/>
    <property type="match status" value="1"/>
</dbReference>
<feature type="domain" description="Peptidase M13 C-terminal" evidence="1">
    <location>
        <begin position="431"/>
        <end position="571"/>
    </location>
</feature>
<proteinExistence type="predicted"/>
<dbReference type="InterPro" id="IPR000718">
    <property type="entry name" value="Peptidase_M13"/>
</dbReference>
<comment type="caution">
    <text evidence="2">The sequence shown here is derived from an EMBL/GenBank/DDBJ whole genome shotgun (WGS) entry which is preliminary data.</text>
</comment>
<dbReference type="PANTHER" id="PTHR11733">
    <property type="entry name" value="ZINC METALLOPROTEASE FAMILY M13 NEPRILYSIN-RELATED"/>
    <property type="match status" value="1"/>
</dbReference>
<dbReference type="PANTHER" id="PTHR11733:SF241">
    <property type="entry name" value="GH26575P-RELATED"/>
    <property type="match status" value="1"/>
</dbReference>
<dbReference type="EMBL" id="JABSTU010000008">
    <property type="protein sequence ID" value="KAH8023719.1"/>
    <property type="molecule type" value="Genomic_DNA"/>
</dbReference>
<dbReference type="Proteomes" id="UP000821866">
    <property type="component" value="Chromosome 6"/>
</dbReference>
<evidence type="ECO:0000313" key="3">
    <source>
        <dbReference type="Proteomes" id="UP000821866"/>
    </source>
</evidence>
<evidence type="ECO:0000313" key="2">
    <source>
        <dbReference type="EMBL" id="KAH8023719.1"/>
    </source>
</evidence>
<accession>A0A9J6DNI8</accession>
<evidence type="ECO:0000259" key="1">
    <source>
        <dbReference type="Pfam" id="PF01431"/>
    </source>
</evidence>
<dbReference type="VEuPathDB" id="VectorBase:LOC119173006"/>
<organism evidence="2 3">
    <name type="scientific">Rhipicephalus microplus</name>
    <name type="common">Cattle tick</name>
    <name type="synonym">Boophilus microplus</name>
    <dbReference type="NCBI Taxonomy" id="6941"/>
    <lineage>
        <taxon>Eukaryota</taxon>
        <taxon>Metazoa</taxon>
        <taxon>Ecdysozoa</taxon>
        <taxon>Arthropoda</taxon>
        <taxon>Chelicerata</taxon>
        <taxon>Arachnida</taxon>
        <taxon>Acari</taxon>
        <taxon>Parasitiformes</taxon>
        <taxon>Ixodida</taxon>
        <taxon>Ixodoidea</taxon>
        <taxon>Ixodidae</taxon>
        <taxon>Rhipicephalinae</taxon>
        <taxon>Rhipicephalus</taxon>
        <taxon>Boophilus</taxon>
    </lineage>
</organism>
<gene>
    <name evidence="2" type="ORF">HPB51_015259</name>
</gene>
<dbReference type="InterPro" id="IPR024079">
    <property type="entry name" value="MetalloPept_cat_dom_sf"/>
</dbReference>